<keyword evidence="7" id="KW-1185">Reference proteome</keyword>
<keyword evidence="4" id="KW-1133">Transmembrane helix</keyword>
<comment type="caution">
    <text evidence="6">The sequence shown here is derived from an EMBL/GenBank/DDBJ whole genome shotgun (WGS) entry which is preliminary data.</text>
</comment>
<keyword evidence="2" id="KW-0238">DNA-binding</keyword>
<dbReference type="SUPFAM" id="SSF46689">
    <property type="entry name" value="Homeodomain-like"/>
    <property type="match status" value="1"/>
</dbReference>
<dbReference type="Gene3D" id="1.10.10.60">
    <property type="entry name" value="Homeodomain-like"/>
    <property type="match status" value="1"/>
</dbReference>
<accession>A0ABT0Z0Z4</accession>
<dbReference type="PANTHER" id="PTHR43280">
    <property type="entry name" value="ARAC-FAMILY TRANSCRIPTIONAL REGULATOR"/>
    <property type="match status" value="1"/>
</dbReference>
<proteinExistence type="predicted"/>
<organism evidence="6 7">
    <name type="scientific">Gramella jeungdoensis</name>
    <dbReference type="NCBI Taxonomy" id="708091"/>
    <lineage>
        <taxon>Bacteria</taxon>
        <taxon>Pseudomonadati</taxon>
        <taxon>Bacteroidota</taxon>
        <taxon>Flavobacteriia</taxon>
        <taxon>Flavobacteriales</taxon>
        <taxon>Flavobacteriaceae</taxon>
        <taxon>Christiangramia</taxon>
    </lineage>
</organism>
<protein>
    <submittedName>
        <fullName evidence="6">Helix-turn-helix domain-containing protein</fullName>
    </submittedName>
</protein>
<dbReference type="Proteomes" id="UP001155077">
    <property type="component" value="Unassembled WGS sequence"/>
</dbReference>
<dbReference type="EMBL" id="JAMSCK010000003">
    <property type="protein sequence ID" value="MCM8569371.1"/>
    <property type="molecule type" value="Genomic_DNA"/>
</dbReference>
<evidence type="ECO:0000256" key="1">
    <source>
        <dbReference type="ARBA" id="ARBA00023015"/>
    </source>
</evidence>
<evidence type="ECO:0000259" key="5">
    <source>
        <dbReference type="PROSITE" id="PS01124"/>
    </source>
</evidence>
<evidence type="ECO:0000256" key="3">
    <source>
        <dbReference type="ARBA" id="ARBA00023163"/>
    </source>
</evidence>
<keyword evidence="4" id="KW-0472">Membrane</keyword>
<keyword evidence="4" id="KW-0812">Transmembrane</keyword>
<dbReference type="InterPro" id="IPR009057">
    <property type="entry name" value="Homeodomain-like_sf"/>
</dbReference>
<dbReference type="RefSeq" id="WP_252112368.1">
    <property type="nucleotide sequence ID" value="NZ_JAMSCK010000003.1"/>
</dbReference>
<name>A0ABT0Z0Z4_9FLAO</name>
<keyword evidence="3" id="KW-0804">Transcription</keyword>
<dbReference type="Pfam" id="PF12833">
    <property type="entry name" value="HTH_18"/>
    <property type="match status" value="1"/>
</dbReference>
<evidence type="ECO:0000313" key="7">
    <source>
        <dbReference type="Proteomes" id="UP001155077"/>
    </source>
</evidence>
<dbReference type="SUPFAM" id="SSF48452">
    <property type="entry name" value="TPR-like"/>
    <property type="match status" value="1"/>
</dbReference>
<reference evidence="6" key="1">
    <citation type="submission" date="2022-06" db="EMBL/GenBank/DDBJ databases">
        <title>Gramella sediminis sp. nov., isolated from deep-sea sediment of the Indian Ocean.</title>
        <authorList>
            <person name="Yang L."/>
        </authorList>
    </citation>
    <scope>NUCLEOTIDE SEQUENCE</scope>
    <source>
        <strain evidence="6">HMD3159</strain>
    </source>
</reference>
<keyword evidence="1" id="KW-0805">Transcription regulation</keyword>
<dbReference type="SMART" id="SM00342">
    <property type="entry name" value="HTH_ARAC"/>
    <property type="match status" value="1"/>
</dbReference>
<feature type="transmembrane region" description="Helical" evidence="4">
    <location>
        <begin position="132"/>
        <end position="154"/>
    </location>
</feature>
<evidence type="ECO:0000256" key="2">
    <source>
        <dbReference type="ARBA" id="ARBA00023125"/>
    </source>
</evidence>
<dbReference type="InterPro" id="IPR018060">
    <property type="entry name" value="HTH_AraC"/>
</dbReference>
<dbReference type="Gene3D" id="3.40.50.10070">
    <property type="entry name" value="TolB, N-terminal domain"/>
    <property type="match status" value="1"/>
</dbReference>
<feature type="domain" description="HTH araC/xylS-type" evidence="5">
    <location>
        <begin position="13"/>
        <end position="112"/>
    </location>
</feature>
<dbReference type="Gene3D" id="1.25.40.10">
    <property type="entry name" value="Tetratricopeptide repeat domain"/>
    <property type="match status" value="2"/>
</dbReference>
<evidence type="ECO:0000256" key="4">
    <source>
        <dbReference type="SAM" id="Phobius"/>
    </source>
</evidence>
<sequence>MEEQISMDEAFISKLNDILEKNFHNEHFGVNELATSAGVSRSKLHRKLNEIKGQTASEFIKRFRLHKAYGLLKNNVSPVSEIAYAVGFKSPSYFSKCFHERYKCSPGEIKNKQQEPKENDFLKTLKSGVKPLFSRAVLILIGVLAVVILSYVFVSVSGGSSTKSEIVVLGVLPFKNLSDDPSNQYFADGVMEVILNHLSGVEGINVLSRTTMDQYRETDKTIPEIARELNITHVMEASIQRDADKVRVVVQLIDAKQDNHLWAESYERTYQDIFSLQSDIAKEVAQNLQKNLSRSNLTKIEETPTKSVEAYNLYLKGRFFWHRRTKEELKKSVHYFEEAIKLDSTYALAYAGLADAYFIMGWWAWYDREQDVEKARTYAKKALSLDPDLSSAYSVLGSLSMWFDRDFEQAENEFKLGLNQESNDGTAHQYYAELLNILGRKKEAREQIDFALKSNPNSSIMNSVSAIIYYNNYEFEKALEAVEKANEITGSKWYMMYALIYIKLGEDQKAMNHLITELTLLPGFKRNDSEINMVYQKYGINGIVEYYIDNRLKFDEYKNYHVLIPLCCIIGEPQRALDYLEKSYSAGDIPIIAKMHDIDLQCIRGEPEYKSMLKKLNFKG</sequence>
<dbReference type="PANTHER" id="PTHR43280:SF2">
    <property type="entry name" value="HTH-TYPE TRANSCRIPTIONAL REGULATOR EXSA"/>
    <property type="match status" value="1"/>
</dbReference>
<evidence type="ECO:0000313" key="6">
    <source>
        <dbReference type="EMBL" id="MCM8569371.1"/>
    </source>
</evidence>
<gene>
    <name evidence="6" type="ORF">NE848_08270</name>
</gene>
<dbReference type="InterPro" id="IPR011990">
    <property type="entry name" value="TPR-like_helical_dom_sf"/>
</dbReference>
<dbReference type="PROSITE" id="PS01124">
    <property type="entry name" value="HTH_ARAC_FAMILY_2"/>
    <property type="match status" value="1"/>
</dbReference>